<dbReference type="InterPro" id="IPR005945">
    <property type="entry name" value="Pro_imino_pep"/>
</dbReference>
<dbReference type="NCBIfam" id="TIGR01250">
    <property type="entry name" value="pro_imino_pep_2"/>
    <property type="match status" value="2"/>
</dbReference>
<evidence type="ECO:0000313" key="5">
    <source>
        <dbReference type="Proteomes" id="UP000290288"/>
    </source>
</evidence>
<dbReference type="PANTHER" id="PTHR43433:SF5">
    <property type="entry name" value="AB HYDROLASE-1 DOMAIN-CONTAINING PROTEIN"/>
    <property type="match status" value="1"/>
</dbReference>
<evidence type="ECO:0000313" key="4">
    <source>
        <dbReference type="EMBL" id="RXW17956.1"/>
    </source>
</evidence>
<name>A0A4Q2DG59_9AGAR</name>
<dbReference type="PANTHER" id="PTHR43433">
    <property type="entry name" value="HYDROLASE, ALPHA/BETA FOLD FAMILY PROTEIN"/>
    <property type="match status" value="1"/>
</dbReference>
<dbReference type="GO" id="GO:0008233">
    <property type="term" value="F:peptidase activity"/>
    <property type="evidence" value="ECO:0007669"/>
    <property type="project" value="InterPro"/>
</dbReference>
<evidence type="ECO:0000256" key="2">
    <source>
        <dbReference type="ARBA" id="ARBA00022801"/>
    </source>
</evidence>
<dbReference type="InterPro" id="IPR029058">
    <property type="entry name" value="AB_hydrolase_fold"/>
</dbReference>
<dbReference type="SUPFAM" id="SSF53474">
    <property type="entry name" value="alpha/beta-Hydrolases"/>
    <property type="match status" value="2"/>
</dbReference>
<feature type="domain" description="AB hydrolase-1" evidence="3">
    <location>
        <begin position="39"/>
        <end position="288"/>
    </location>
</feature>
<accession>A0A4Q2DG59</accession>
<dbReference type="InterPro" id="IPR000073">
    <property type="entry name" value="AB_hydrolase_1"/>
</dbReference>
<dbReference type="Pfam" id="PF00561">
    <property type="entry name" value="Abhydrolase_1"/>
    <property type="match status" value="2"/>
</dbReference>
<dbReference type="AlphaFoldDB" id="A0A4Q2DG59"/>
<dbReference type="PRINTS" id="PR00793">
    <property type="entry name" value="PROAMNOPTASE"/>
</dbReference>
<dbReference type="InterPro" id="IPR002410">
    <property type="entry name" value="Peptidase_S33"/>
</dbReference>
<comment type="similarity">
    <text evidence="1">Belongs to the peptidase S33 family.</text>
</comment>
<keyword evidence="5" id="KW-1185">Reference proteome</keyword>
<evidence type="ECO:0000259" key="3">
    <source>
        <dbReference type="Pfam" id="PF00561"/>
    </source>
</evidence>
<dbReference type="STRING" id="2316362.A0A4Q2DG59"/>
<proteinExistence type="inferred from homology"/>
<dbReference type="GO" id="GO:0006508">
    <property type="term" value="P:proteolysis"/>
    <property type="evidence" value="ECO:0007669"/>
    <property type="project" value="InterPro"/>
</dbReference>
<comment type="caution">
    <text evidence="4">The sequence shown here is derived from an EMBL/GenBank/DDBJ whole genome shotgun (WGS) entry which is preliminary data.</text>
</comment>
<organism evidence="4 5">
    <name type="scientific">Candolleomyces aberdarensis</name>
    <dbReference type="NCBI Taxonomy" id="2316362"/>
    <lineage>
        <taxon>Eukaryota</taxon>
        <taxon>Fungi</taxon>
        <taxon>Dikarya</taxon>
        <taxon>Basidiomycota</taxon>
        <taxon>Agaricomycotina</taxon>
        <taxon>Agaricomycetes</taxon>
        <taxon>Agaricomycetidae</taxon>
        <taxon>Agaricales</taxon>
        <taxon>Agaricineae</taxon>
        <taxon>Psathyrellaceae</taxon>
        <taxon>Candolleomyces</taxon>
    </lineage>
</organism>
<dbReference type="InterPro" id="IPR050471">
    <property type="entry name" value="AB_hydrolase"/>
</dbReference>
<dbReference type="Gene3D" id="3.40.50.1820">
    <property type="entry name" value="alpha/beta hydrolase"/>
    <property type="match status" value="2"/>
</dbReference>
<dbReference type="EMBL" id="SDEE01000300">
    <property type="protein sequence ID" value="RXW17956.1"/>
    <property type="molecule type" value="Genomic_DNA"/>
</dbReference>
<evidence type="ECO:0000256" key="1">
    <source>
        <dbReference type="ARBA" id="ARBA00010088"/>
    </source>
</evidence>
<dbReference type="OrthoDB" id="190201at2759"/>
<protein>
    <recommendedName>
        <fullName evidence="3">AB hydrolase-1 domain-containing protein</fullName>
    </recommendedName>
</protein>
<dbReference type="Proteomes" id="UP000290288">
    <property type="component" value="Unassembled WGS sequence"/>
</dbReference>
<keyword evidence="2" id="KW-0378">Hydrolase</keyword>
<feature type="domain" description="AB hydrolase-1" evidence="3">
    <location>
        <begin position="329"/>
        <end position="582"/>
    </location>
</feature>
<sequence length="605" mass="67005">MATDNAVFEGLLDFEIPSIGRTCQTWYKLFGEIKPGVRPLIALHGGPGVNSAYLEILTDVTDGRPGPLIIYDQVGTGRSTHLPEKMGDTEFWNVQLFIDELNNLLKKLEIKEYDLLGHSWGGMLAASHAVQGPPGLKHLILSSSPASIPLWIESQHTLRATLPQDTQDTMIKHELEGTVQSKEYQAAVGVFYSRHLCILDRLPGPVAEGFACIGQDPTVYMTMYGIPQRKDSKEFNITGSLKDWTIIDQIEKIQVPTLVTNGAQDEATDGTVAPYVEKLPHGKWVKFEQKMSAETPVREGYIDFEVASTGQTYQTYYKLFGELAPGVCPLIALHGGPGVNGAYLEILTDVTNGRPGPLIVYDQIGNGKSTHLPEKMGDTDFWTVQLFVDELNNLIRKLEITEYDLLGHSWGGILASSFVVQGAPGLRKLVISSSPASMQLWIDAQEVWKAQLPKEVRETIEKHEKDGTTDSKEYEEAVGVYYSRHLCTLDPMPAPIASGFECIAKDPTVYLTMNGPSEFTITGSLKTWSIIDQIEKITVPTLLTNGKYDEAADLVLAPYVEKLPNGKWVQFKKSSHMAHFEEREEFMKVLGDFLYGDGAGKVGYD</sequence>
<gene>
    <name evidence="4" type="ORF">EST38_g7903</name>
</gene>
<reference evidence="4 5" key="1">
    <citation type="submission" date="2019-01" db="EMBL/GenBank/DDBJ databases">
        <title>Draft genome sequence of Psathyrella aberdarensis IHI B618.</title>
        <authorList>
            <person name="Buettner E."/>
            <person name="Kellner H."/>
        </authorList>
    </citation>
    <scope>NUCLEOTIDE SEQUENCE [LARGE SCALE GENOMIC DNA]</scope>
    <source>
        <strain evidence="4 5">IHI B618</strain>
    </source>
</reference>